<dbReference type="InterPro" id="IPR045054">
    <property type="entry name" value="P4HA-like"/>
</dbReference>
<gene>
    <name evidence="18" type="primary">ORF200638</name>
    <name evidence="16" type="synonym">ORF200568</name>
    <name evidence="17" type="synonym">ORF200584</name>
</gene>
<keyword evidence="13" id="KW-0802">TPR repeat</keyword>
<dbReference type="InterPro" id="IPR019734">
    <property type="entry name" value="TPR_rpt"/>
</dbReference>
<dbReference type="EC" id="1.14.11.2" evidence="5"/>
<evidence type="ECO:0000256" key="3">
    <source>
        <dbReference type="ARBA" id="ARBA00004319"/>
    </source>
</evidence>
<dbReference type="Gene3D" id="1.25.40.10">
    <property type="entry name" value="Tetratricopeptide repeat domain"/>
    <property type="match status" value="1"/>
</dbReference>
<dbReference type="Pfam" id="PF13640">
    <property type="entry name" value="2OG-FeII_Oxy_3"/>
    <property type="match status" value="1"/>
</dbReference>
<keyword evidence="11" id="KW-0408">Iron</keyword>
<accession>A0A0B7BQG7</accession>
<dbReference type="PANTHER" id="PTHR10869:SF244">
    <property type="entry name" value="PROLYL 4-HYDROXYLASE SUBUNIT ALPHA-2"/>
    <property type="match status" value="1"/>
</dbReference>
<dbReference type="InterPro" id="IPR011990">
    <property type="entry name" value="TPR-like_helical_dom_sf"/>
</dbReference>
<dbReference type="PANTHER" id="PTHR10869">
    <property type="entry name" value="PROLYL 4-HYDROXYLASE ALPHA SUBUNIT"/>
    <property type="match status" value="1"/>
</dbReference>
<dbReference type="SUPFAM" id="SSF48452">
    <property type="entry name" value="TPR-like"/>
    <property type="match status" value="1"/>
</dbReference>
<evidence type="ECO:0000313" key="16">
    <source>
        <dbReference type="EMBL" id="CEK94373.1"/>
    </source>
</evidence>
<dbReference type="InterPro" id="IPR013547">
    <property type="entry name" value="P4H_N"/>
</dbReference>
<evidence type="ECO:0000256" key="14">
    <source>
        <dbReference type="SAM" id="SignalP"/>
    </source>
</evidence>
<dbReference type="EMBL" id="HACG01047535">
    <property type="protein sequence ID" value="CEK94400.1"/>
    <property type="molecule type" value="Transcribed_RNA"/>
</dbReference>
<evidence type="ECO:0000256" key="11">
    <source>
        <dbReference type="ARBA" id="ARBA00023004"/>
    </source>
</evidence>
<evidence type="ECO:0000256" key="6">
    <source>
        <dbReference type="ARBA" id="ARBA00022723"/>
    </source>
</evidence>
<dbReference type="AlphaFoldDB" id="A0A0B7BQG7"/>
<dbReference type="InterPro" id="IPR044862">
    <property type="entry name" value="Pro_4_hyd_alph_FE2OG_OXY"/>
</dbReference>
<dbReference type="InterPro" id="IPR006620">
    <property type="entry name" value="Pro_4_hyd_alph"/>
</dbReference>
<keyword evidence="9" id="KW-0223">Dioxygenase</keyword>
<comment type="similarity">
    <text evidence="4">Belongs to the P4HA family.</text>
</comment>
<keyword evidence="12" id="KW-0325">Glycoprotein</keyword>
<evidence type="ECO:0000256" key="12">
    <source>
        <dbReference type="ARBA" id="ARBA00023180"/>
    </source>
</evidence>
<evidence type="ECO:0000256" key="4">
    <source>
        <dbReference type="ARBA" id="ARBA00006511"/>
    </source>
</evidence>
<sequence>MAQFMCSQIIVLTWTATLLGLSYSDVYTSSVKIINMVLMEENILNSLHTEVINLRNDTALSVFSKFYHHRIPIVKELQNDVHLQAYLKHPNGIYLSIKQFANEYQNLRSALGSQPSPAVQLHLSSIADERDLVGARLSFIRLQKVYSLNASDMIIGNYLGWSGPELDEIDALKIGEAAFTEGHLDLTIQWMYEALAMTKKSEPPIGVGNFEEPVSATGKILALLGRSYLRQGLHEKASEMYTQATYLDPRDDNVIALKHELVNKPHITEAPITDENLQRLCLLQNKLPNNKFDPRLNCVYRQVILPYYRFKQELISVSPYVALFYDVISDLESQSIINFSQAKLKRGMIEFHGKIVKKEYRTSDLSFVTDEEMPMIERLSKRVGDITNLRTVEYKPGESLSAEPFQVVNYGMGGHFSMHYDPLNEITLSRPDMYVQAYQGGNRVATFLIYLSDVEEGGSTVFTKADIAVRPVKNMALFWYSYTPSGEFDTDTVHAGCPVVVGHKWVTNKWMWLYGNTFTRRCGLTQDATQLDIDQHMMKGWA</sequence>
<comment type="function">
    <text evidence="2">Catalyzes the post-translational formation of 4-hydroxyproline in -Xaa-Pro-Gly- sequences in collagens and other proteins.</text>
</comment>
<evidence type="ECO:0000256" key="2">
    <source>
        <dbReference type="ARBA" id="ARBA00002035"/>
    </source>
</evidence>
<evidence type="ECO:0000259" key="15">
    <source>
        <dbReference type="PROSITE" id="PS51471"/>
    </source>
</evidence>
<evidence type="ECO:0000313" key="18">
    <source>
        <dbReference type="EMBL" id="CEK94400.1"/>
    </source>
</evidence>
<organism evidence="18">
    <name type="scientific">Arion vulgaris</name>
    <dbReference type="NCBI Taxonomy" id="1028688"/>
    <lineage>
        <taxon>Eukaryota</taxon>
        <taxon>Metazoa</taxon>
        <taxon>Spiralia</taxon>
        <taxon>Lophotrochozoa</taxon>
        <taxon>Mollusca</taxon>
        <taxon>Gastropoda</taxon>
        <taxon>Heterobranchia</taxon>
        <taxon>Euthyneura</taxon>
        <taxon>Panpulmonata</taxon>
        <taxon>Eupulmonata</taxon>
        <taxon>Stylommatophora</taxon>
        <taxon>Helicina</taxon>
        <taxon>Arionoidea</taxon>
        <taxon>Arionidae</taxon>
        <taxon>Arion</taxon>
    </lineage>
</organism>
<evidence type="ECO:0000256" key="9">
    <source>
        <dbReference type="ARBA" id="ARBA00022964"/>
    </source>
</evidence>
<keyword evidence="10" id="KW-0560">Oxidoreductase</keyword>
<evidence type="ECO:0000256" key="10">
    <source>
        <dbReference type="ARBA" id="ARBA00023002"/>
    </source>
</evidence>
<evidence type="ECO:0000256" key="13">
    <source>
        <dbReference type="PROSITE-ProRule" id="PRU00339"/>
    </source>
</evidence>
<dbReference type="GO" id="GO:0005506">
    <property type="term" value="F:iron ion binding"/>
    <property type="evidence" value="ECO:0007669"/>
    <property type="project" value="InterPro"/>
</dbReference>
<proteinExistence type="inferred from homology"/>
<keyword evidence="8" id="KW-0847">Vitamin C</keyword>
<dbReference type="Pfam" id="PF08336">
    <property type="entry name" value="P4Ha_N"/>
    <property type="match status" value="1"/>
</dbReference>
<evidence type="ECO:0000313" key="17">
    <source>
        <dbReference type="EMBL" id="CEK94379.1"/>
    </source>
</evidence>
<dbReference type="EMBL" id="HACG01047508">
    <property type="protein sequence ID" value="CEK94373.1"/>
    <property type="molecule type" value="Transcribed_RNA"/>
</dbReference>
<dbReference type="SMART" id="SM00702">
    <property type="entry name" value="P4Hc"/>
    <property type="match status" value="1"/>
</dbReference>
<keyword evidence="6" id="KW-0479">Metal-binding</keyword>
<evidence type="ECO:0000256" key="1">
    <source>
        <dbReference type="ARBA" id="ARBA00001961"/>
    </source>
</evidence>
<comment type="subcellular location">
    <subcellularLocation>
        <location evidence="3">Endoplasmic reticulum lumen</location>
    </subcellularLocation>
</comment>
<reference evidence="18" key="1">
    <citation type="submission" date="2014-12" db="EMBL/GenBank/DDBJ databases">
        <title>Insight into the proteome of Arion vulgaris.</title>
        <authorList>
            <person name="Aradska J."/>
            <person name="Bulat T."/>
            <person name="Smidak R."/>
            <person name="Sarate P."/>
            <person name="Gangsoo J."/>
            <person name="Sialana F."/>
            <person name="Bilban M."/>
            <person name="Lubec G."/>
        </authorList>
    </citation>
    <scope>NUCLEOTIDE SEQUENCE</scope>
    <source>
        <tissue evidence="18">Skin</tissue>
    </source>
</reference>
<dbReference type="GO" id="GO:0005788">
    <property type="term" value="C:endoplasmic reticulum lumen"/>
    <property type="evidence" value="ECO:0007669"/>
    <property type="project" value="UniProtKB-SubCell"/>
</dbReference>
<keyword evidence="14" id="KW-0732">Signal</keyword>
<dbReference type="GO" id="GO:0031418">
    <property type="term" value="F:L-ascorbic acid binding"/>
    <property type="evidence" value="ECO:0007669"/>
    <property type="project" value="UniProtKB-KW"/>
</dbReference>
<evidence type="ECO:0000256" key="7">
    <source>
        <dbReference type="ARBA" id="ARBA00022824"/>
    </source>
</evidence>
<keyword evidence="7" id="KW-0256">Endoplasmic reticulum</keyword>
<feature type="chain" id="PRO_5007391242" description="procollagen-proline 4-dioxygenase" evidence="14">
    <location>
        <begin position="25"/>
        <end position="542"/>
    </location>
</feature>
<dbReference type="EMBL" id="HACG01047514">
    <property type="protein sequence ID" value="CEK94379.1"/>
    <property type="molecule type" value="Transcribed_RNA"/>
</dbReference>
<dbReference type="PROSITE" id="PS50005">
    <property type="entry name" value="TPR"/>
    <property type="match status" value="1"/>
</dbReference>
<dbReference type="GO" id="GO:0004656">
    <property type="term" value="F:procollagen-proline 4-dioxygenase activity"/>
    <property type="evidence" value="ECO:0007669"/>
    <property type="project" value="UniProtKB-EC"/>
</dbReference>
<feature type="signal peptide" evidence="14">
    <location>
        <begin position="1"/>
        <end position="24"/>
    </location>
</feature>
<feature type="domain" description="Fe2OG dioxygenase" evidence="15">
    <location>
        <begin position="401"/>
        <end position="513"/>
    </location>
</feature>
<name>A0A0B7BQG7_9EUPU</name>
<dbReference type="PROSITE" id="PS51471">
    <property type="entry name" value="FE2OG_OXY"/>
    <property type="match status" value="1"/>
</dbReference>
<dbReference type="SMART" id="SM00028">
    <property type="entry name" value="TPR"/>
    <property type="match status" value="1"/>
</dbReference>
<dbReference type="Gene3D" id="2.60.120.620">
    <property type="entry name" value="q2cbj1_9rhob like domain"/>
    <property type="match status" value="1"/>
</dbReference>
<evidence type="ECO:0000256" key="5">
    <source>
        <dbReference type="ARBA" id="ARBA00012269"/>
    </source>
</evidence>
<protein>
    <recommendedName>
        <fullName evidence="5">procollagen-proline 4-dioxygenase</fullName>
        <ecNumber evidence="5">1.14.11.2</ecNumber>
    </recommendedName>
</protein>
<evidence type="ECO:0000256" key="8">
    <source>
        <dbReference type="ARBA" id="ARBA00022896"/>
    </source>
</evidence>
<comment type="cofactor">
    <cofactor evidence="1">
        <name>L-ascorbate</name>
        <dbReference type="ChEBI" id="CHEBI:38290"/>
    </cofactor>
</comment>
<dbReference type="InterPro" id="IPR005123">
    <property type="entry name" value="Oxoglu/Fe-dep_dioxygenase_dom"/>
</dbReference>
<feature type="repeat" description="TPR" evidence="13">
    <location>
        <begin position="218"/>
        <end position="251"/>
    </location>
</feature>